<feature type="compositionally biased region" description="Basic residues" evidence="1">
    <location>
        <begin position="26"/>
        <end position="41"/>
    </location>
</feature>
<keyword evidence="3" id="KW-1185">Reference proteome</keyword>
<name>A0A2I0AA39_9ASPA</name>
<reference evidence="2 3" key="1">
    <citation type="journal article" date="2017" name="Nature">
        <title>The Apostasia genome and the evolution of orchids.</title>
        <authorList>
            <person name="Zhang G.Q."/>
            <person name="Liu K.W."/>
            <person name="Li Z."/>
            <person name="Lohaus R."/>
            <person name="Hsiao Y.Y."/>
            <person name="Niu S.C."/>
            <person name="Wang J.Y."/>
            <person name="Lin Y.C."/>
            <person name="Xu Q."/>
            <person name="Chen L.J."/>
            <person name="Yoshida K."/>
            <person name="Fujiwara S."/>
            <person name="Wang Z.W."/>
            <person name="Zhang Y.Q."/>
            <person name="Mitsuda N."/>
            <person name="Wang M."/>
            <person name="Liu G.H."/>
            <person name="Pecoraro L."/>
            <person name="Huang H.X."/>
            <person name="Xiao X.J."/>
            <person name="Lin M."/>
            <person name="Wu X.Y."/>
            <person name="Wu W.L."/>
            <person name="Chen Y.Y."/>
            <person name="Chang S.B."/>
            <person name="Sakamoto S."/>
            <person name="Ohme-Takagi M."/>
            <person name="Yagi M."/>
            <person name="Zeng S.J."/>
            <person name="Shen C.Y."/>
            <person name="Yeh C.M."/>
            <person name="Luo Y.B."/>
            <person name="Tsai W.C."/>
            <person name="Van de Peer Y."/>
            <person name="Liu Z.J."/>
        </authorList>
    </citation>
    <scope>NUCLEOTIDE SEQUENCE [LARGE SCALE GENOMIC DNA]</scope>
    <source>
        <strain evidence="3">cv. Shenzhen</strain>
        <tissue evidence="2">Stem</tissue>
    </source>
</reference>
<gene>
    <name evidence="2" type="ORF">AXF42_Ash019793</name>
</gene>
<evidence type="ECO:0000313" key="2">
    <source>
        <dbReference type="EMBL" id="PKA52409.1"/>
    </source>
</evidence>
<feature type="region of interest" description="Disordered" evidence="1">
    <location>
        <begin position="1"/>
        <end position="55"/>
    </location>
</feature>
<evidence type="ECO:0000313" key="3">
    <source>
        <dbReference type="Proteomes" id="UP000236161"/>
    </source>
</evidence>
<sequence>MQSTHRRPEKEEKAGAEQATASPNSQKRKRKKTQSIHRRPKKEKEEGAEQAMRLP</sequence>
<dbReference type="Proteomes" id="UP000236161">
    <property type="component" value="Unassembled WGS sequence"/>
</dbReference>
<evidence type="ECO:0000256" key="1">
    <source>
        <dbReference type="SAM" id="MobiDB-lite"/>
    </source>
</evidence>
<protein>
    <submittedName>
        <fullName evidence="2">Uncharacterized protein</fullName>
    </submittedName>
</protein>
<proteinExistence type="predicted"/>
<accession>A0A2I0AA39</accession>
<dbReference type="AlphaFoldDB" id="A0A2I0AA39"/>
<feature type="compositionally biased region" description="Basic and acidic residues" evidence="1">
    <location>
        <begin position="1"/>
        <end position="15"/>
    </location>
</feature>
<organism evidence="2 3">
    <name type="scientific">Apostasia shenzhenica</name>
    <dbReference type="NCBI Taxonomy" id="1088818"/>
    <lineage>
        <taxon>Eukaryota</taxon>
        <taxon>Viridiplantae</taxon>
        <taxon>Streptophyta</taxon>
        <taxon>Embryophyta</taxon>
        <taxon>Tracheophyta</taxon>
        <taxon>Spermatophyta</taxon>
        <taxon>Magnoliopsida</taxon>
        <taxon>Liliopsida</taxon>
        <taxon>Asparagales</taxon>
        <taxon>Orchidaceae</taxon>
        <taxon>Apostasioideae</taxon>
        <taxon>Apostasia</taxon>
    </lineage>
</organism>
<dbReference type="EMBL" id="KZ452007">
    <property type="protein sequence ID" value="PKA52409.1"/>
    <property type="molecule type" value="Genomic_DNA"/>
</dbReference>